<keyword evidence="10" id="KW-1185">Reference proteome</keyword>
<evidence type="ECO:0000256" key="8">
    <source>
        <dbReference type="SAM" id="SignalP"/>
    </source>
</evidence>
<feature type="signal peptide" evidence="8">
    <location>
        <begin position="1"/>
        <end position="25"/>
    </location>
</feature>
<dbReference type="Proteomes" id="UP001054902">
    <property type="component" value="Unassembled WGS sequence"/>
</dbReference>
<dbReference type="EMBL" id="BLLK01000038">
    <property type="protein sequence ID" value="GFH50036.1"/>
    <property type="molecule type" value="Genomic_DNA"/>
</dbReference>
<name>A0AAD3CPZ3_9STRA</name>
<comment type="function">
    <text evidence="5">In the vertebrate host, binds to highly sulfated heparan sulfate proteoglycans (HSPGs) on the surface of host hepatocytes and is required for sporozoite invasion of the host hepatocytes.</text>
</comment>
<dbReference type="PANTHER" id="PTHR44826">
    <property type="entry name" value="SPORE COAT PROTEIN SP85"/>
    <property type="match status" value="1"/>
</dbReference>
<evidence type="ECO:0000313" key="9">
    <source>
        <dbReference type="EMBL" id="GFH50036.1"/>
    </source>
</evidence>
<feature type="compositionally biased region" description="Low complexity" evidence="7">
    <location>
        <begin position="647"/>
        <end position="784"/>
    </location>
</feature>
<dbReference type="PANTHER" id="PTHR44826:SF3">
    <property type="entry name" value="SPORE COAT PROTEIN SP85"/>
    <property type="match status" value="1"/>
</dbReference>
<evidence type="ECO:0000256" key="7">
    <source>
        <dbReference type="SAM" id="MobiDB-lite"/>
    </source>
</evidence>
<gene>
    <name evidence="9" type="ORF">CTEN210_06512</name>
</gene>
<dbReference type="InterPro" id="IPR051860">
    <property type="entry name" value="Plasmodium_CSP_Invasion"/>
</dbReference>
<evidence type="ECO:0000256" key="6">
    <source>
        <dbReference type="ARBA" id="ARBA00045806"/>
    </source>
</evidence>
<proteinExistence type="inferred from homology"/>
<feature type="region of interest" description="Disordered" evidence="7">
    <location>
        <begin position="594"/>
        <end position="784"/>
    </location>
</feature>
<feature type="compositionally biased region" description="Low complexity" evidence="7">
    <location>
        <begin position="598"/>
        <end position="632"/>
    </location>
</feature>
<keyword evidence="3" id="KW-0748">Sporozoite</keyword>
<protein>
    <recommendedName>
        <fullName evidence="2">Circumsporozoite protein</fullName>
    </recommendedName>
</protein>
<organism evidence="9 10">
    <name type="scientific">Chaetoceros tenuissimus</name>
    <dbReference type="NCBI Taxonomy" id="426638"/>
    <lineage>
        <taxon>Eukaryota</taxon>
        <taxon>Sar</taxon>
        <taxon>Stramenopiles</taxon>
        <taxon>Ochrophyta</taxon>
        <taxon>Bacillariophyta</taxon>
        <taxon>Coscinodiscophyceae</taxon>
        <taxon>Chaetocerotophycidae</taxon>
        <taxon>Chaetocerotales</taxon>
        <taxon>Chaetocerotaceae</taxon>
        <taxon>Chaetoceros</taxon>
    </lineage>
</organism>
<evidence type="ECO:0000256" key="4">
    <source>
        <dbReference type="ARBA" id="ARBA00022737"/>
    </source>
</evidence>
<evidence type="ECO:0000256" key="1">
    <source>
        <dbReference type="ARBA" id="ARBA00006241"/>
    </source>
</evidence>
<keyword evidence="8" id="KW-0732">Signal</keyword>
<evidence type="ECO:0000256" key="3">
    <source>
        <dbReference type="ARBA" id="ARBA00022522"/>
    </source>
</evidence>
<reference evidence="9 10" key="1">
    <citation type="journal article" date="2021" name="Sci. Rep.">
        <title>The genome of the diatom Chaetoceros tenuissimus carries an ancient integrated fragment of an extant virus.</title>
        <authorList>
            <person name="Hongo Y."/>
            <person name="Kimura K."/>
            <person name="Takaki Y."/>
            <person name="Yoshida Y."/>
            <person name="Baba S."/>
            <person name="Kobayashi G."/>
            <person name="Nagasaki K."/>
            <person name="Hano T."/>
            <person name="Tomaru Y."/>
        </authorList>
    </citation>
    <scope>NUCLEOTIDE SEQUENCE [LARGE SCALE GENOMIC DNA]</scope>
    <source>
        <strain evidence="9 10">NIES-3715</strain>
    </source>
</reference>
<evidence type="ECO:0000256" key="2">
    <source>
        <dbReference type="ARBA" id="ARBA00021911"/>
    </source>
</evidence>
<keyword evidence="4" id="KW-0677">Repeat</keyword>
<dbReference type="SUPFAM" id="SSF55486">
    <property type="entry name" value="Metalloproteases ('zincins'), catalytic domain"/>
    <property type="match status" value="1"/>
</dbReference>
<dbReference type="AlphaFoldDB" id="A0AAD3CPZ3"/>
<sequence>MVSTEKTSFVVVLSTLFLVVSRTHAAFLRSRAYTTSTQCEIKVLDKLQDSFDEQGDDVDFECVMDPMDMHGVSGMTLPIQATEKQRDTLKQMLENNMLIPGRSVLRHGSILFSNKGIFLPADFDIQENVITEVRADGRMLEAYVTATGNKNILVVKVTDKNGKVVPDSLQTIADNVFGTSGDSNTLKSVLEGCSMGKMTVTPGLVPPGTISQPYAGVIEVTVDLDVTTAARNDFRNAITAKVNELLGISLPGPYDHVMYSIACEGGSDCGYVAYAYDNDWNSVYYNQFYSMPSVQAHEVAHNFNLHHSRGLDLGERSDHTGLMGNPLFQDDDSKICFNAAKNWQLSSNGNNWYSDRKLLIDPQSWSNGNDFSHTFQMVGVADYENAPEGHYVVVKLETRMSIDFFIGLNIAKGVNENTVQARNQVTVLQADGNGETFKRSDMKAHLFQGESYTIDTFGSTEKPLEVIVRKIDLRTSPQVAEIEIRYGNDAPPSQPLECNDVLLSIYTDNYPTETSWKLFNNGYGMEMTTGGGYTAANTLHDQILCLEDGDYEFVIEDQYGDGMCCGYGNGYWKLIFDGSTLLEGAEFGSSLTDTFTVSSGSSSESPSSIPTLNPSAIPSFSSSDGPSTFPSSRPTAGPSSHPSDLPSSVPSNTPSLESSSLPSAGPSSQPSESPSMSSNKPSSSPFASPSAAPSFGSNMPTFKSTPAPTSFPTTTITSAPTTAPVIGVTKSPSSSPSTLPTVSTTSSPTKSTSSPTAAPSASPTTSPTNSPTSSPSTAPTNAPTAANTINCTLVNDKDCDDYPECKIWGKKRDEFCGFVNQCEPFEGESCKYLPCCEGLVCSGGKKAKCELP</sequence>
<accession>A0AAD3CPZ3</accession>
<evidence type="ECO:0000256" key="5">
    <source>
        <dbReference type="ARBA" id="ARBA00033726"/>
    </source>
</evidence>
<comment type="caution">
    <text evidence="9">The sequence shown here is derived from an EMBL/GenBank/DDBJ whole genome shotgun (WGS) entry which is preliminary data.</text>
</comment>
<evidence type="ECO:0000313" key="10">
    <source>
        <dbReference type="Proteomes" id="UP001054902"/>
    </source>
</evidence>
<feature type="chain" id="PRO_5042242091" description="Circumsporozoite protein" evidence="8">
    <location>
        <begin position="26"/>
        <end position="852"/>
    </location>
</feature>
<feature type="compositionally biased region" description="Polar residues" evidence="7">
    <location>
        <begin position="633"/>
        <end position="646"/>
    </location>
</feature>
<comment type="similarity">
    <text evidence="1">Belongs to the plasmodium circumsporozoite protein family.</text>
</comment>
<comment type="function">
    <text evidence="6">Essential sporozoite protein. In the mosquito vector, required for sporozoite development in the oocyst, migration through the vector hemolymph and entry into the vector salivary glands. In the vertebrate host, required for sporozoite migration through the host dermis and infection of host hepatocytes. Binds to highly sulfated heparan sulfate proteoglycans (HSPGs) on the surface of host hepatocytes.</text>
</comment>